<evidence type="ECO:0000256" key="1">
    <source>
        <dbReference type="ARBA" id="ARBA00006484"/>
    </source>
</evidence>
<dbReference type="EMBL" id="JANZXA010000011">
    <property type="protein sequence ID" value="MCT2401045.1"/>
    <property type="molecule type" value="Genomic_DNA"/>
</dbReference>
<comment type="caution">
    <text evidence="3">The sequence shown here is derived from an EMBL/GenBank/DDBJ whole genome shotgun (WGS) entry which is preliminary data.</text>
</comment>
<dbReference type="Proteomes" id="UP001165583">
    <property type="component" value="Unassembled WGS sequence"/>
</dbReference>
<gene>
    <name evidence="3" type="ORF">NZK81_15965</name>
</gene>
<dbReference type="CDD" id="cd05233">
    <property type="entry name" value="SDR_c"/>
    <property type="match status" value="1"/>
</dbReference>
<reference evidence="3" key="1">
    <citation type="submission" date="2022-09" db="EMBL/GenBank/DDBJ databases">
        <title>Novosphingobium sp. Nov., a polycyclic aromatic hydrocarbon-degrading bacterium isolated form mangrove sediments in HongKong.</title>
        <authorList>
            <person name="Hu Z."/>
        </authorList>
    </citation>
    <scope>NUCLEOTIDE SEQUENCE</scope>
    <source>
        <strain evidence="3">HK4-1</strain>
    </source>
</reference>
<proteinExistence type="inferred from homology"/>
<accession>A0ABT2I896</accession>
<dbReference type="PRINTS" id="PR00080">
    <property type="entry name" value="SDRFAMILY"/>
</dbReference>
<comment type="similarity">
    <text evidence="1">Belongs to the short-chain dehydrogenases/reductases (SDR) family.</text>
</comment>
<evidence type="ECO:0000313" key="4">
    <source>
        <dbReference type="Proteomes" id="UP001165583"/>
    </source>
</evidence>
<keyword evidence="2" id="KW-0560">Oxidoreductase</keyword>
<dbReference type="PRINTS" id="PR00081">
    <property type="entry name" value="GDHRDH"/>
</dbReference>
<dbReference type="InterPro" id="IPR020904">
    <property type="entry name" value="Sc_DH/Rdtase_CS"/>
</dbReference>
<sequence length="289" mass="30739">MERILQASDIDLTGQVAFITGGGGGIGRATALCMADMGADIAIIEAIPERCDQVKGMVEARGRKALCIPGNVMDVEALQNAVAAAADTFGRLDILVNNAGGVTRRNFLDLQEKNWRRHIDLNLVSNIVATQAAVPVMIEGGRGGSIINVTSIEGSRAAPGYAVYAACKAGINNMTRTLALEFGEYGIRVNTIAPDYTVTPGTRGQWTGPVDESKWCQPTEAQIDSVRRRIPAGRAGIDEECGRVAVFLASPMASYVNGTIIPVDGGSWASSGWVRDHNETWILPPEVID</sequence>
<dbReference type="PROSITE" id="PS00061">
    <property type="entry name" value="ADH_SHORT"/>
    <property type="match status" value="1"/>
</dbReference>
<dbReference type="RefSeq" id="WP_260047068.1">
    <property type="nucleotide sequence ID" value="NZ_JANZXA010000011.1"/>
</dbReference>
<keyword evidence="4" id="KW-1185">Reference proteome</keyword>
<protein>
    <submittedName>
        <fullName evidence="3">SDR family oxidoreductase</fullName>
    </submittedName>
</protein>
<evidence type="ECO:0000313" key="3">
    <source>
        <dbReference type="EMBL" id="MCT2401045.1"/>
    </source>
</evidence>
<organism evidence="3 4">
    <name type="scientific">Novosphingobium mangrovi</name>
    <name type="common">ex Huang et al. 2023</name>
    <dbReference type="NCBI Taxonomy" id="2976432"/>
    <lineage>
        <taxon>Bacteria</taxon>
        <taxon>Pseudomonadati</taxon>
        <taxon>Pseudomonadota</taxon>
        <taxon>Alphaproteobacteria</taxon>
        <taxon>Sphingomonadales</taxon>
        <taxon>Sphingomonadaceae</taxon>
        <taxon>Novosphingobium</taxon>
    </lineage>
</organism>
<dbReference type="SUPFAM" id="SSF51735">
    <property type="entry name" value="NAD(P)-binding Rossmann-fold domains"/>
    <property type="match status" value="1"/>
</dbReference>
<dbReference type="InterPro" id="IPR002347">
    <property type="entry name" value="SDR_fam"/>
</dbReference>
<dbReference type="Pfam" id="PF13561">
    <property type="entry name" value="adh_short_C2"/>
    <property type="match status" value="1"/>
</dbReference>
<dbReference type="Gene3D" id="3.40.50.720">
    <property type="entry name" value="NAD(P)-binding Rossmann-like Domain"/>
    <property type="match status" value="1"/>
</dbReference>
<evidence type="ECO:0000256" key="2">
    <source>
        <dbReference type="ARBA" id="ARBA00023002"/>
    </source>
</evidence>
<dbReference type="PANTHER" id="PTHR43669">
    <property type="entry name" value="5-KETO-D-GLUCONATE 5-REDUCTASE"/>
    <property type="match status" value="1"/>
</dbReference>
<dbReference type="InterPro" id="IPR036291">
    <property type="entry name" value="NAD(P)-bd_dom_sf"/>
</dbReference>
<dbReference type="PANTHER" id="PTHR43669:SF3">
    <property type="entry name" value="ALCOHOL DEHYDROGENASE, PUTATIVE (AFU_ORTHOLOGUE AFUA_3G03445)-RELATED"/>
    <property type="match status" value="1"/>
</dbReference>
<name>A0ABT2I896_9SPHN</name>